<sequence>MALVVLVVTAVVTVAAACFALTARVSRRRATPTRTEVPRDVIESWWPERDAGRVAAGAEGSDPTTG</sequence>
<reference evidence="2" key="1">
    <citation type="journal article" date="2019" name="Int. J. Syst. Evol. Microbiol.">
        <title>The Global Catalogue of Microorganisms (GCM) 10K type strain sequencing project: providing services to taxonomists for standard genome sequencing and annotation.</title>
        <authorList>
            <consortium name="The Broad Institute Genomics Platform"/>
            <consortium name="The Broad Institute Genome Sequencing Center for Infectious Disease"/>
            <person name="Wu L."/>
            <person name="Ma J."/>
        </authorList>
    </citation>
    <scope>NUCLEOTIDE SEQUENCE [LARGE SCALE GENOMIC DNA]</scope>
    <source>
        <strain evidence="2">NBRC 108730</strain>
    </source>
</reference>
<gene>
    <name evidence="1" type="ORF">GCM10025868_28920</name>
</gene>
<evidence type="ECO:0000313" key="1">
    <source>
        <dbReference type="EMBL" id="GMA87642.1"/>
    </source>
</evidence>
<organism evidence="1 2">
    <name type="scientific">Angustibacter aerolatus</name>
    <dbReference type="NCBI Taxonomy" id="1162965"/>
    <lineage>
        <taxon>Bacteria</taxon>
        <taxon>Bacillati</taxon>
        <taxon>Actinomycetota</taxon>
        <taxon>Actinomycetes</taxon>
        <taxon>Kineosporiales</taxon>
        <taxon>Kineosporiaceae</taxon>
    </lineage>
</organism>
<protein>
    <recommendedName>
        <fullName evidence="3">Secreted protein</fullName>
    </recommendedName>
</protein>
<accession>A0ABQ6JHD4</accession>
<dbReference type="EMBL" id="BSUZ01000001">
    <property type="protein sequence ID" value="GMA87642.1"/>
    <property type="molecule type" value="Genomic_DNA"/>
</dbReference>
<comment type="caution">
    <text evidence="1">The sequence shown here is derived from an EMBL/GenBank/DDBJ whole genome shotgun (WGS) entry which is preliminary data.</text>
</comment>
<name>A0ABQ6JHD4_9ACTN</name>
<proteinExistence type="predicted"/>
<evidence type="ECO:0000313" key="2">
    <source>
        <dbReference type="Proteomes" id="UP001157017"/>
    </source>
</evidence>
<keyword evidence="2" id="KW-1185">Reference proteome</keyword>
<evidence type="ECO:0008006" key="3">
    <source>
        <dbReference type="Google" id="ProtNLM"/>
    </source>
</evidence>
<dbReference type="Proteomes" id="UP001157017">
    <property type="component" value="Unassembled WGS sequence"/>
</dbReference>